<dbReference type="SMART" id="SM00324">
    <property type="entry name" value="RhoGAP"/>
    <property type="match status" value="1"/>
</dbReference>
<feature type="compositionally biased region" description="Polar residues" evidence="2">
    <location>
        <begin position="893"/>
        <end position="916"/>
    </location>
</feature>
<reference evidence="4" key="1">
    <citation type="submission" date="2021-03" db="EMBL/GenBank/DDBJ databases">
        <title>Comparative genomics and phylogenomic investigation of the class Geoglossomycetes provide insights into ecological specialization and systematics.</title>
        <authorList>
            <person name="Melie T."/>
            <person name="Pirro S."/>
            <person name="Miller A.N."/>
            <person name="Quandt A."/>
        </authorList>
    </citation>
    <scope>NUCLEOTIDE SEQUENCE</scope>
    <source>
        <strain evidence="4">GBOQ0MN5Z8</strain>
    </source>
</reference>
<dbReference type="InterPro" id="IPR008936">
    <property type="entry name" value="Rho_GTPase_activation_prot"/>
</dbReference>
<organism evidence="4 5">
    <name type="scientific">Glutinoglossum americanum</name>
    <dbReference type="NCBI Taxonomy" id="1670608"/>
    <lineage>
        <taxon>Eukaryota</taxon>
        <taxon>Fungi</taxon>
        <taxon>Dikarya</taxon>
        <taxon>Ascomycota</taxon>
        <taxon>Pezizomycotina</taxon>
        <taxon>Geoglossomycetes</taxon>
        <taxon>Geoglossales</taxon>
        <taxon>Geoglossaceae</taxon>
        <taxon>Glutinoglossum</taxon>
    </lineage>
</organism>
<feature type="region of interest" description="Disordered" evidence="2">
    <location>
        <begin position="1080"/>
        <end position="1111"/>
    </location>
</feature>
<evidence type="ECO:0000256" key="2">
    <source>
        <dbReference type="SAM" id="MobiDB-lite"/>
    </source>
</evidence>
<dbReference type="CDD" id="cd00159">
    <property type="entry name" value="RhoGAP"/>
    <property type="match status" value="1"/>
</dbReference>
<feature type="region of interest" description="Disordered" evidence="2">
    <location>
        <begin position="893"/>
        <end position="936"/>
    </location>
</feature>
<dbReference type="EMBL" id="JAGHQL010000003">
    <property type="protein sequence ID" value="KAH0547518.1"/>
    <property type="molecule type" value="Genomic_DNA"/>
</dbReference>
<gene>
    <name evidence="4" type="ORF">FGG08_000243</name>
</gene>
<sequence length="1111" mass="121497">MNYTKDSPIFGRDSCQHRDEPRYRRSRLRASLSVSSTLRKIATDVDSPPAAPEPADLRITQGLLSEGTLATSSRRNTRAMSQRGDALTPSLYRDRRTSAASAQTGGSQGHSRITSTTWSTVSNRVFTNSSRSSERDPLEFLAEYNRLGSKHGLPKLFYESPSAVIAGTTIHSGQPPVSWLLRKLLRKTSSVQTMRHPSNQRLTHDSSILDIALTDRGRKDILKDRALEDIARLGGESIKTPGIFRVSGSSTSTNALYDHYSRQFLEAEKSVQLVHQTISSGQIPNHISCNIHDVASVFKKFLIGLPGGILGSIPLFKALRDIHTALFPSPDLPESHQRKVEARLIALAVASLGSEHSMALICAVFGLLNLVGYEAENTRTADGEGRVPAAKDMMGYEALGVVFGPLLLGRKMELVELHSEDDRGGLLVIPESPNRRRGSRRKKDAVKVTSNNVKRQVGEARMAAGVAEMLARSWKDVVRQLRNIGAVDIAPLSEAPEGDAVVKDVDAAAIGDSEFPLQERKLNNFRSAAEVAENQSRRKLQTHSIGDTTAADFRTFSNSDAHSISPPRLQAQPRTGLDSNDESILGSAVLDNSIEIEISDCLPFAGSLGQQLRHPWVSEIVQDPISAARSQPVPMHRTGSAGETIRYEQMGPGKISSIDLDRETTETPIPGCPMVETIGRDDREGSLDPCGQHASTNDLRVHTNQTRLGEGENSQAISLLKVNGSDPLVEGMSARTRDTIGGQGPRGPNDLDAQSISPHGAPGRESSPHPGTDTGDKLFPQPTCLDDVPLRAEHEDRVRYSLSDNQFQRDISANFCSAEFDAPQVPEWLFDMSKATLSKESESITALKNQQQKLGNGPQPYAGTSVRGIDSVFNATPGNQSALLTLGASHNTEAVETNSTTPSSSVKSQNNPQSFDVLSDQDVPARSSSMSQAVAKCPPSVKTSLVRHRSEAPIRKLGTASADRLDRLLPPAEEPEVARHISWRNSSELGTSRTSSEQGLTPILSQKGNATLYAEIRRLQRLIDLRTEEAVQAQRELEAMRKFKDSGTLSEKLREAQRDLKTWKNRAEWAEKRLLMQDAERRGAAPTRKEEDVVPIRGSRRTTKLERATMM</sequence>
<feature type="compositionally biased region" description="Polar residues" evidence="2">
    <location>
        <begin position="98"/>
        <end position="116"/>
    </location>
</feature>
<evidence type="ECO:0000256" key="1">
    <source>
        <dbReference type="SAM" id="Coils"/>
    </source>
</evidence>
<dbReference type="Gene3D" id="1.10.555.10">
    <property type="entry name" value="Rho GTPase activation protein"/>
    <property type="match status" value="1"/>
</dbReference>
<dbReference type="PROSITE" id="PS50238">
    <property type="entry name" value="RHOGAP"/>
    <property type="match status" value="1"/>
</dbReference>
<feature type="region of interest" description="Disordered" evidence="2">
    <location>
        <begin position="736"/>
        <end position="780"/>
    </location>
</feature>
<feature type="domain" description="Rho-GAP" evidence="3">
    <location>
        <begin position="206"/>
        <end position="478"/>
    </location>
</feature>
<evidence type="ECO:0000313" key="4">
    <source>
        <dbReference type="EMBL" id="KAH0547518.1"/>
    </source>
</evidence>
<dbReference type="InterPro" id="IPR000198">
    <property type="entry name" value="RhoGAP_dom"/>
</dbReference>
<dbReference type="SUPFAM" id="SSF48350">
    <property type="entry name" value="GTPase activation domain, GAP"/>
    <property type="match status" value="1"/>
</dbReference>
<accession>A0A9P8L656</accession>
<feature type="compositionally biased region" description="Basic and acidic residues" evidence="2">
    <location>
        <begin position="1080"/>
        <end position="1094"/>
    </location>
</feature>
<dbReference type="Proteomes" id="UP000698800">
    <property type="component" value="Unassembled WGS sequence"/>
</dbReference>
<feature type="region of interest" description="Disordered" evidence="2">
    <location>
        <begin position="557"/>
        <end position="580"/>
    </location>
</feature>
<comment type="caution">
    <text evidence="4">The sequence shown here is derived from an EMBL/GenBank/DDBJ whole genome shotgun (WGS) entry which is preliminary data.</text>
</comment>
<feature type="compositionally biased region" description="Polar residues" evidence="2">
    <location>
        <begin position="68"/>
        <end position="80"/>
    </location>
</feature>
<dbReference type="Pfam" id="PF00620">
    <property type="entry name" value="RhoGAP"/>
    <property type="match status" value="1"/>
</dbReference>
<dbReference type="AlphaFoldDB" id="A0A9P8L656"/>
<feature type="region of interest" description="Disordered" evidence="2">
    <location>
        <begin position="1"/>
        <end position="31"/>
    </location>
</feature>
<name>A0A9P8L656_9PEZI</name>
<dbReference type="OrthoDB" id="9994905at2759"/>
<dbReference type="GO" id="GO:0007165">
    <property type="term" value="P:signal transduction"/>
    <property type="evidence" value="ECO:0007669"/>
    <property type="project" value="InterPro"/>
</dbReference>
<feature type="compositionally biased region" description="Basic and acidic residues" evidence="2">
    <location>
        <begin position="14"/>
        <end position="23"/>
    </location>
</feature>
<evidence type="ECO:0000259" key="3">
    <source>
        <dbReference type="PROSITE" id="PS50238"/>
    </source>
</evidence>
<protein>
    <recommendedName>
        <fullName evidence="3">Rho-GAP domain-containing protein</fullName>
    </recommendedName>
</protein>
<proteinExistence type="predicted"/>
<keyword evidence="1" id="KW-0175">Coiled coil</keyword>
<evidence type="ECO:0000313" key="5">
    <source>
        <dbReference type="Proteomes" id="UP000698800"/>
    </source>
</evidence>
<feature type="region of interest" description="Disordered" evidence="2">
    <location>
        <begin position="64"/>
        <end position="116"/>
    </location>
</feature>
<keyword evidence="5" id="KW-1185">Reference proteome</keyword>
<feature type="coiled-coil region" evidence="1">
    <location>
        <begin position="1016"/>
        <end position="1073"/>
    </location>
</feature>